<evidence type="ECO:0000259" key="1">
    <source>
        <dbReference type="Pfam" id="PF00085"/>
    </source>
</evidence>
<dbReference type="Gene3D" id="3.40.30.10">
    <property type="entry name" value="Glutaredoxin"/>
    <property type="match status" value="1"/>
</dbReference>
<gene>
    <name evidence="2" type="ORF">UFOPK2166_00878</name>
    <name evidence="3" type="ORF">UFOPK2195_00690</name>
</gene>
<feature type="domain" description="Thioredoxin" evidence="1">
    <location>
        <begin position="44"/>
        <end position="131"/>
    </location>
</feature>
<protein>
    <submittedName>
        <fullName evidence="2">Unannotated protein</fullName>
    </submittedName>
</protein>
<dbReference type="EMBL" id="CAEZWB010000115">
    <property type="protein sequence ID" value="CAB4652116.1"/>
    <property type="molecule type" value="Genomic_DNA"/>
</dbReference>
<evidence type="ECO:0000313" key="3">
    <source>
        <dbReference type="EMBL" id="CAB4654967.1"/>
    </source>
</evidence>
<dbReference type="SUPFAM" id="SSF52833">
    <property type="entry name" value="Thioredoxin-like"/>
    <property type="match status" value="1"/>
</dbReference>
<reference evidence="2" key="1">
    <citation type="submission" date="2020-05" db="EMBL/GenBank/DDBJ databases">
        <authorList>
            <person name="Chiriac C."/>
            <person name="Salcher M."/>
            <person name="Ghai R."/>
            <person name="Kavagutti S V."/>
        </authorList>
    </citation>
    <scope>NUCLEOTIDE SEQUENCE</scope>
</reference>
<name>A0A6J6KRZ7_9ZZZZ</name>
<dbReference type="AlphaFoldDB" id="A0A6J6KRZ7"/>
<sequence>MIRLIIVGAVLVVAVAASLIMRRRAPQAPTGGGSSLPMQVDRNDFVNPAHEWLVVAFTSATCSTCADIQRKVLVLETKSVAVHIAEFTEQRAVHEKYSVDAVPAVLMVDAQGVVHASFLGPVSATDLWAALARARDGLAQKTADEYCH</sequence>
<organism evidence="2">
    <name type="scientific">freshwater metagenome</name>
    <dbReference type="NCBI Taxonomy" id="449393"/>
    <lineage>
        <taxon>unclassified sequences</taxon>
        <taxon>metagenomes</taxon>
        <taxon>ecological metagenomes</taxon>
    </lineage>
</organism>
<dbReference type="InterPro" id="IPR036249">
    <property type="entry name" value="Thioredoxin-like_sf"/>
</dbReference>
<dbReference type="EMBL" id="CAEZWH010000120">
    <property type="protein sequence ID" value="CAB4654967.1"/>
    <property type="molecule type" value="Genomic_DNA"/>
</dbReference>
<accession>A0A6J6KRZ7</accession>
<evidence type="ECO:0000313" key="2">
    <source>
        <dbReference type="EMBL" id="CAB4652116.1"/>
    </source>
</evidence>
<dbReference type="InterPro" id="IPR013766">
    <property type="entry name" value="Thioredoxin_domain"/>
</dbReference>
<proteinExistence type="predicted"/>
<dbReference type="Pfam" id="PF00085">
    <property type="entry name" value="Thioredoxin"/>
    <property type="match status" value="1"/>
</dbReference>